<keyword evidence="2" id="KW-0812">Transmembrane</keyword>
<dbReference type="EMBL" id="JAKCXM010000214">
    <property type="protein sequence ID" value="KAJ0398487.1"/>
    <property type="molecule type" value="Genomic_DNA"/>
</dbReference>
<proteinExistence type="predicted"/>
<comment type="caution">
    <text evidence="3">The sequence shown here is derived from an EMBL/GenBank/DDBJ whole genome shotgun (WGS) entry which is preliminary data.</text>
</comment>
<keyword evidence="4" id="KW-1185">Reference proteome</keyword>
<evidence type="ECO:0000313" key="4">
    <source>
        <dbReference type="Proteomes" id="UP001209570"/>
    </source>
</evidence>
<feature type="compositionally biased region" description="Basic and acidic residues" evidence="1">
    <location>
        <begin position="325"/>
        <end position="340"/>
    </location>
</feature>
<accession>A0AAD5M0B5</accession>
<feature type="compositionally biased region" description="Low complexity" evidence="1">
    <location>
        <begin position="66"/>
        <end position="78"/>
    </location>
</feature>
<name>A0AAD5M0B5_PYTIN</name>
<feature type="compositionally biased region" description="Low complexity" evidence="1">
    <location>
        <begin position="162"/>
        <end position="180"/>
    </location>
</feature>
<evidence type="ECO:0000256" key="2">
    <source>
        <dbReference type="SAM" id="Phobius"/>
    </source>
</evidence>
<feature type="compositionally biased region" description="Low complexity" evidence="1">
    <location>
        <begin position="114"/>
        <end position="135"/>
    </location>
</feature>
<dbReference type="Proteomes" id="UP001209570">
    <property type="component" value="Unassembled WGS sequence"/>
</dbReference>
<feature type="region of interest" description="Disordered" evidence="1">
    <location>
        <begin position="65"/>
        <end position="221"/>
    </location>
</feature>
<feature type="compositionally biased region" description="Low complexity" evidence="1">
    <location>
        <begin position="281"/>
        <end position="293"/>
    </location>
</feature>
<keyword evidence="2" id="KW-1133">Transmembrane helix</keyword>
<feature type="transmembrane region" description="Helical" evidence="2">
    <location>
        <begin position="16"/>
        <end position="40"/>
    </location>
</feature>
<evidence type="ECO:0000256" key="1">
    <source>
        <dbReference type="SAM" id="MobiDB-lite"/>
    </source>
</evidence>
<evidence type="ECO:0000313" key="3">
    <source>
        <dbReference type="EMBL" id="KAJ0398487.1"/>
    </source>
</evidence>
<dbReference type="AlphaFoldDB" id="A0AAD5M0B5"/>
<feature type="compositionally biased region" description="Polar residues" evidence="1">
    <location>
        <begin position="357"/>
        <end position="368"/>
    </location>
</feature>
<organism evidence="3 4">
    <name type="scientific">Pythium insidiosum</name>
    <name type="common">Pythiosis disease agent</name>
    <dbReference type="NCBI Taxonomy" id="114742"/>
    <lineage>
        <taxon>Eukaryota</taxon>
        <taxon>Sar</taxon>
        <taxon>Stramenopiles</taxon>
        <taxon>Oomycota</taxon>
        <taxon>Peronosporomycetes</taxon>
        <taxon>Pythiales</taxon>
        <taxon>Pythiaceae</taxon>
        <taxon>Pythium</taxon>
    </lineage>
</organism>
<feature type="compositionally biased region" description="Polar residues" evidence="1">
    <location>
        <begin position="308"/>
        <end position="319"/>
    </location>
</feature>
<feature type="compositionally biased region" description="Basic and acidic residues" evidence="1">
    <location>
        <begin position="202"/>
        <end position="211"/>
    </location>
</feature>
<reference evidence="3" key="1">
    <citation type="submission" date="2021-12" db="EMBL/GenBank/DDBJ databases">
        <title>Prjna785345.</title>
        <authorList>
            <person name="Rujirawat T."/>
            <person name="Krajaejun T."/>
        </authorList>
    </citation>
    <scope>NUCLEOTIDE SEQUENCE</scope>
    <source>
        <strain evidence="3">Pi057C3</strain>
    </source>
</reference>
<keyword evidence="2" id="KW-0472">Membrane</keyword>
<sequence>MSSQNVFKGTLGWDDWVWWSVLGGAALFLLMVLLCCVVCVQRAKRKGREEAMAAVQARERERHQAEQAQLRYAQAQQARYPSREPSFRYSKPEPPVMRSTAPQYGQPPQNDYYRQQQQQQQQAPLQQAAGRPGAAYGATPWQQYDPDQRQHQAQQFGGGGATHAAVGGAQAQAPRGAPGHHYQRPVNVHPEQPPLLQYRKTTSAERSRSDSMTDTFEYDNGQPGVAFVAMPSPRRVEPDVPVGIPLDATLGRNVTITELRQQQDWERKPTPALAQPERRFSGSSMKTSSSRGGNTLRDRIEALREGTTLDNHTRISGCSASFPAWDRHGQPPADTSRDDNQAEELATAREPAPRKASNPSTSSDTSANVDDVMSPLKPSAVDVVVERLRTNTTDSVDSRASVEF</sequence>
<feature type="region of interest" description="Disordered" evidence="1">
    <location>
        <begin position="260"/>
        <end position="376"/>
    </location>
</feature>
<protein>
    <submittedName>
        <fullName evidence="3">Uncharacterized protein</fullName>
    </submittedName>
</protein>
<gene>
    <name evidence="3" type="ORF">P43SY_006645</name>
</gene>
<feature type="compositionally biased region" description="Polar residues" evidence="1">
    <location>
        <begin position="100"/>
        <end position="113"/>
    </location>
</feature>